<evidence type="ECO:0000313" key="2">
    <source>
        <dbReference type="EMBL" id="TVT28971.1"/>
    </source>
</evidence>
<name>A0A558AXJ1_9STAP</name>
<dbReference type="CDD" id="cd07438">
    <property type="entry name" value="PHP_HisPPase_AMP"/>
    <property type="match status" value="1"/>
</dbReference>
<dbReference type="GO" id="GO:0004534">
    <property type="term" value="F:5'-3' RNA exonuclease activity"/>
    <property type="evidence" value="ECO:0007669"/>
    <property type="project" value="TreeGrafter"/>
</dbReference>
<dbReference type="SUPFAM" id="SSF89550">
    <property type="entry name" value="PHP domain-like"/>
    <property type="match status" value="1"/>
</dbReference>
<feature type="domain" description="Polymerase/histidinol phosphatase N-terminal" evidence="1">
    <location>
        <begin position="3"/>
        <end position="68"/>
    </location>
</feature>
<sequence>MKVDLHVHSSLSDGSDTYQAVLDQAVRNDVRILSFVDHDMTGTFKKALPYARQLGIALIPGIEISAYDFKRDRKVHVLGYNYDLDAPHIHELCRPLLERRDAHSVWQIEQIRAAGFDVDPKRIRGRLEPGQSIYKQHIMADITDAHYTSDAYKALYRSLFKGQGAASGDIRYIDIHDALRAIRADGGQAVIAHPGQLDSYDLIEETADQLDGIEQYHPDHDEADIGRVAELCRKHHLFSTGGSDYHGDFGDKVNVGIDKDLLMDDLFD</sequence>
<accession>A0A558AXJ1</accession>
<dbReference type="SMART" id="SM00481">
    <property type="entry name" value="POLIIIAc"/>
    <property type="match status" value="1"/>
</dbReference>
<evidence type="ECO:0000313" key="3">
    <source>
        <dbReference type="Proteomes" id="UP000315103"/>
    </source>
</evidence>
<dbReference type="Proteomes" id="UP000315103">
    <property type="component" value="Unassembled WGS sequence"/>
</dbReference>
<dbReference type="InterPro" id="IPR003141">
    <property type="entry name" value="Pol/His_phosphatase_N"/>
</dbReference>
<dbReference type="PANTHER" id="PTHR42924:SF3">
    <property type="entry name" value="POLYMERASE_HISTIDINOL PHOSPHATASE N-TERMINAL DOMAIN-CONTAINING PROTEIN"/>
    <property type="match status" value="1"/>
</dbReference>
<keyword evidence="3" id="KW-1185">Reference proteome</keyword>
<protein>
    <submittedName>
        <fullName evidence="2">PHP domain-containing protein</fullName>
    </submittedName>
</protein>
<dbReference type="InterPro" id="IPR016195">
    <property type="entry name" value="Pol/histidinol_Pase-like"/>
</dbReference>
<comment type="caution">
    <text evidence="2">The sequence shown here is derived from an EMBL/GenBank/DDBJ whole genome shotgun (WGS) entry which is preliminary data.</text>
</comment>
<dbReference type="InterPro" id="IPR004013">
    <property type="entry name" value="PHP_dom"/>
</dbReference>
<evidence type="ECO:0000259" key="1">
    <source>
        <dbReference type="SMART" id="SM00481"/>
    </source>
</evidence>
<dbReference type="Pfam" id="PF02811">
    <property type="entry name" value="PHP"/>
    <property type="match status" value="1"/>
</dbReference>
<dbReference type="InterPro" id="IPR052018">
    <property type="entry name" value="PHP_domain"/>
</dbReference>
<dbReference type="EMBL" id="VMSJ01000001">
    <property type="protein sequence ID" value="TVT28971.1"/>
    <property type="molecule type" value="Genomic_DNA"/>
</dbReference>
<dbReference type="Gene3D" id="1.10.150.650">
    <property type="match status" value="1"/>
</dbReference>
<dbReference type="AlphaFoldDB" id="A0A558AXJ1"/>
<dbReference type="PANTHER" id="PTHR42924">
    <property type="entry name" value="EXONUCLEASE"/>
    <property type="match status" value="1"/>
</dbReference>
<organism evidence="2 3">
    <name type="scientific">Salinicoccus cyprini</name>
    <dbReference type="NCBI Taxonomy" id="2493691"/>
    <lineage>
        <taxon>Bacteria</taxon>
        <taxon>Bacillati</taxon>
        <taxon>Bacillota</taxon>
        <taxon>Bacilli</taxon>
        <taxon>Bacillales</taxon>
        <taxon>Staphylococcaceae</taxon>
        <taxon>Salinicoccus</taxon>
    </lineage>
</organism>
<reference evidence="2 3" key="1">
    <citation type="submission" date="2019-07" db="EMBL/GenBank/DDBJ databases">
        <title>Salinicoccus cyprini sp. nov., isolated from gastro-intestinal tract of mirror carp, Cyprinus carpio var. specularis, collected from Gobind Sagar Reservoir, Himachal Pradesh, India.</title>
        <authorList>
            <person name="Talwar C."/>
            <person name="Singh A.K."/>
            <person name="Lal R."/>
            <person name="Negi R.K."/>
        </authorList>
    </citation>
    <scope>NUCLEOTIDE SEQUENCE [LARGE SCALE GENOMIC DNA]</scope>
    <source>
        <strain evidence="2 3">CT19</strain>
    </source>
</reference>
<gene>
    <name evidence="2" type="ORF">FO441_01460</name>
</gene>
<dbReference type="RefSeq" id="WP_145284759.1">
    <property type="nucleotide sequence ID" value="NZ_VMSJ01000001.1"/>
</dbReference>
<dbReference type="GO" id="GO:0035312">
    <property type="term" value="F:5'-3' DNA exonuclease activity"/>
    <property type="evidence" value="ECO:0007669"/>
    <property type="project" value="TreeGrafter"/>
</dbReference>
<dbReference type="Gene3D" id="3.20.20.140">
    <property type="entry name" value="Metal-dependent hydrolases"/>
    <property type="match status" value="1"/>
</dbReference>
<dbReference type="OrthoDB" id="9804333at2"/>
<proteinExistence type="predicted"/>